<dbReference type="NCBIfam" id="TIGR00678">
    <property type="entry name" value="holB"/>
    <property type="match status" value="1"/>
</dbReference>
<accession>A0A915TXM6</accession>
<dbReference type="SUPFAM" id="SSF52540">
    <property type="entry name" value="P-loop containing nucleoside triphosphate hydrolases"/>
    <property type="match status" value="1"/>
</dbReference>
<dbReference type="RefSeq" id="WP_267927592.1">
    <property type="nucleotide sequence ID" value="NZ_AP024233.1"/>
</dbReference>
<dbReference type="PANTHER" id="PTHR11669">
    <property type="entry name" value="REPLICATION FACTOR C / DNA POLYMERASE III GAMMA-TAU SUBUNIT"/>
    <property type="match status" value="1"/>
</dbReference>
<dbReference type="InterPro" id="IPR004622">
    <property type="entry name" value="DNA_pol_HolB"/>
</dbReference>
<dbReference type="KEGG" id="ddu:GF1_00140"/>
<dbReference type="Pfam" id="PF13177">
    <property type="entry name" value="DNA_pol3_delta2"/>
    <property type="match status" value="1"/>
</dbReference>
<dbReference type="InterPro" id="IPR027417">
    <property type="entry name" value="P-loop_NTPase"/>
</dbReference>
<reference evidence="1" key="1">
    <citation type="submission" date="2020-12" db="EMBL/GenBank/DDBJ databases">
        <title>Desulfobium dissulfuricans gen. nov., sp. nov., a novel mesophilic, sulfate-reducing bacterium isolated from a deep-sea hydrothermal vent.</title>
        <authorList>
            <person name="Hashimoto Y."/>
            <person name="Tame A."/>
            <person name="Sawayama S."/>
            <person name="Miyazaki J."/>
            <person name="Takai K."/>
            <person name="Nakagawa S."/>
        </authorList>
    </citation>
    <scope>NUCLEOTIDE SEQUENCE</scope>
    <source>
        <strain evidence="1">GF1</strain>
    </source>
</reference>
<gene>
    <name evidence="1" type="primary">holB</name>
    <name evidence="1" type="ORF">GF1_00140</name>
</gene>
<dbReference type="GO" id="GO:0008408">
    <property type="term" value="F:3'-5' exonuclease activity"/>
    <property type="evidence" value="ECO:0007669"/>
    <property type="project" value="InterPro"/>
</dbReference>
<dbReference type="PRINTS" id="PR00300">
    <property type="entry name" value="CLPPROTEASEA"/>
</dbReference>
<name>A0A915TXM6_9BACT</name>
<dbReference type="GO" id="GO:0006261">
    <property type="term" value="P:DNA-templated DNA replication"/>
    <property type="evidence" value="ECO:0007669"/>
    <property type="project" value="TreeGrafter"/>
</dbReference>
<dbReference type="PANTHER" id="PTHR11669:SF8">
    <property type="entry name" value="DNA POLYMERASE III SUBUNIT DELTA"/>
    <property type="match status" value="1"/>
</dbReference>
<evidence type="ECO:0000313" key="1">
    <source>
        <dbReference type="EMBL" id="BCO07638.1"/>
    </source>
</evidence>
<dbReference type="EMBL" id="AP024233">
    <property type="protein sequence ID" value="BCO07638.1"/>
    <property type="molecule type" value="Genomic_DNA"/>
</dbReference>
<sequence length="333" mass="36013">MPFQEILGQPKAIKLLTRALTTGRLAHAYLFTGPDGVGKAATARAMAAWLFCGAERDLAPCGRCPGCIKFASGNHPDFFHIVPDGMAIKIDQVRSMKKQLSFAPLEARQRVVLLEDVHTMRREAGNSLLKILEEPPPDNLLILVGSDREPILPTIMSRCQVVPFAPLTVDLAAEILVRCDPDLDRSQARVLATLADGCPGLARSLETGGVLDVYRELVEGLFTAPEDPGPRVECALKLAGRAAAGKEGLDLLLDLLEILFQKAMKAHLLGTPAGKLDDQVARAREQWNLTQLSDKVQAMGSARRALARNCNQGLVCEALMLDLLECSPRVLGG</sequence>
<dbReference type="FunFam" id="3.40.50.300:FF:001255">
    <property type="entry name" value="DNA polymerase III subunit delta"/>
    <property type="match status" value="1"/>
</dbReference>
<keyword evidence="2" id="KW-1185">Reference proteome</keyword>
<dbReference type="Proteomes" id="UP001063350">
    <property type="component" value="Chromosome"/>
</dbReference>
<proteinExistence type="predicted"/>
<dbReference type="Gene3D" id="3.40.50.300">
    <property type="entry name" value="P-loop containing nucleotide triphosphate hydrolases"/>
    <property type="match status" value="1"/>
</dbReference>
<organism evidence="1 2">
    <name type="scientific">Desulfolithobacter dissulfuricans</name>
    <dbReference type="NCBI Taxonomy" id="2795293"/>
    <lineage>
        <taxon>Bacteria</taxon>
        <taxon>Pseudomonadati</taxon>
        <taxon>Thermodesulfobacteriota</taxon>
        <taxon>Desulfobulbia</taxon>
        <taxon>Desulfobulbales</taxon>
        <taxon>Desulfobulbaceae</taxon>
        <taxon>Desulfolithobacter</taxon>
    </lineage>
</organism>
<dbReference type="AlphaFoldDB" id="A0A915TXM6"/>
<dbReference type="InterPro" id="IPR001270">
    <property type="entry name" value="ClpA/B"/>
</dbReference>
<protein>
    <submittedName>
        <fullName evidence="1">DNA polymerase III subunit delta</fullName>
    </submittedName>
</protein>
<dbReference type="GO" id="GO:0003887">
    <property type="term" value="F:DNA-directed DNA polymerase activity"/>
    <property type="evidence" value="ECO:0007669"/>
    <property type="project" value="InterPro"/>
</dbReference>
<evidence type="ECO:0000313" key="2">
    <source>
        <dbReference type="Proteomes" id="UP001063350"/>
    </source>
</evidence>
<dbReference type="InterPro" id="IPR050238">
    <property type="entry name" value="DNA_Rep/Repair_Clamp_Loader"/>
</dbReference>
<dbReference type="GO" id="GO:0005524">
    <property type="term" value="F:ATP binding"/>
    <property type="evidence" value="ECO:0007669"/>
    <property type="project" value="InterPro"/>
</dbReference>